<dbReference type="RefSeq" id="WP_390266767.1">
    <property type="nucleotide sequence ID" value="NZ_JBHRSA010000003.1"/>
</dbReference>
<reference evidence="3" key="1">
    <citation type="journal article" date="2019" name="Int. J. Syst. Evol. Microbiol.">
        <title>The Global Catalogue of Microorganisms (GCM) 10K type strain sequencing project: providing services to taxonomists for standard genome sequencing and annotation.</title>
        <authorList>
            <consortium name="The Broad Institute Genomics Platform"/>
            <consortium name="The Broad Institute Genome Sequencing Center for Infectious Disease"/>
            <person name="Wu L."/>
            <person name="Ma J."/>
        </authorList>
    </citation>
    <scope>NUCLEOTIDE SEQUENCE [LARGE SCALE GENOMIC DNA]</scope>
    <source>
        <strain evidence="3">KCTC 13128</strain>
    </source>
</reference>
<dbReference type="PANTHER" id="PTHR45036">
    <property type="entry name" value="METHYLTRANSFERASE LIKE 7B"/>
    <property type="match status" value="1"/>
</dbReference>
<proteinExistence type="predicted"/>
<comment type="caution">
    <text evidence="2">The sequence shown here is derived from an EMBL/GenBank/DDBJ whole genome shotgun (WGS) entry which is preliminary data.</text>
</comment>
<dbReference type="InterPro" id="IPR029063">
    <property type="entry name" value="SAM-dependent_MTases_sf"/>
</dbReference>
<dbReference type="EC" id="2.1.1.-" evidence="2"/>
<dbReference type="SUPFAM" id="SSF53335">
    <property type="entry name" value="S-adenosyl-L-methionine-dependent methyltransferases"/>
    <property type="match status" value="1"/>
</dbReference>
<dbReference type="Gene3D" id="3.40.50.150">
    <property type="entry name" value="Vaccinia Virus protein VP39"/>
    <property type="match status" value="1"/>
</dbReference>
<dbReference type="CDD" id="cd02440">
    <property type="entry name" value="AdoMet_MTases"/>
    <property type="match status" value="1"/>
</dbReference>
<evidence type="ECO:0000313" key="3">
    <source>
        <dbReference type="Proteomes" id="UP001595279"/>
    </source>
</evidence>
<dbReference type="PANTHER" id="PTHR45036:SF1">
    <property type="entry name" value="METHYLTRANSFERASE LIKE 7A"/>
    <property type="match status" value="1"/>
</dbReference>
<keyword evidence="2" id="KW-0489">Methyltransferase</keyword>
<dbReference type="InterPro" id="IPR013216">
    <property type="entry name" value="Methyltransf_11"/>
</dbReference>
<gene>
    <name evidence="2" type="ORF">ACFOGI_00495</name>
</gene>
<dbReference type="GO" id="GO:0032259">
    <property type="term" value="P:methylation"/>
    <property type="evidence" value="ECO:0007669"/>
    <property type="project" value="UniProtKB-KW"/>
</dbReference>
<dbReference type="Pfam" id="PF08241">
    <property type="entry name" value="Methyltransf_11"/>
    <property type="match status" value="1"/>
</dbReference>
<evidence type="ECO:0000313" key="2">
    <source>
        <dbReference type="EMBL" id="MFC3038730.1"/>
    </source>
</evidence>
<feature type="domain" description="Methyltransferase type 11" evidence="1">
    <location>
        <begin position="37"/>
        <end position="130"/>
    </location>
</feature>
<accession>A0ABV7CR63</accession>
<keyword evidence="2" id="KW-0808">Transferase</keyword>
<dbReference type="GO" id="GO:0008168">
    <property type="term" value="F:methyltransferase activity"/>
    <property type="evidence" value="ECO:0007669"/>
    <property type="project" value="UniProtKB-KW"/>
</dbReference>
<protein>
    <submittedName>
        <fullName evidence="2">Class I SAM-dependent methyltransferase</fullName>
        <ecNumber evidence="2">2.1.1.-</ecNumber>
    </submittedName>
</protein>
<keyword evidence="3" id="KW-1185">Reference proteome</keyword>
<dbReference type="EMBL" id="JBHRSA010000003">
    <property type="protein sequence ID" value="MFC3038730.1"/>
    <property type="molecule type" value="Genomic_DNA"/>
</dbReference>
<organism evidence="2 3">
    <name type="scientific">Virgibacillus xinjiangensis</name>
    <dbReference type="NCBI Taxonomy" id="393090"/>
    <lineage>
        <taxon>Bacteria</taxon>
        <taxon>Bacillati</taxon>
        <taxon>Bacillota</taxon>
        <taxon>Bacilli</taxon>
        <taxon>Bacillales</taxon>
        <taxon>Bacillaceae</taxon>
        <taxon>Virgibacillus</taxon>
    </lineage>
</organism>
<evidence type="ECO:0000259" key="1">
    <source>
        <dbReference type="Pfam" id="PF08241"/>
    </source>
</evidence>
<dbReference type="InterPro" id="IPR052356">
    <property type="entry name" value="Thiol_S-MT"/>
</dbReference>
<sequence>MGTYFPKLYDPLMKPLEQKYLGKLRSKLLSGRTGTILEVGSGTGLNFPYYDRADTVIAVEPDDTMREKSLARVEEANVPIQLLKADAEHLPFEDNTFDVVAATLVFCTIPKPDKALQEIGRVCKPGAPILFLEHVKVEGHLGYLQDWLTPVWKKLCDGCHLNRDTYTMVKNHFHITQVESFLKNIFLVIEAMNEKNQA</sequence>
<name>A0ABV7CR63_9BACI</name>
<dbReference type="Proteomes" id="UP001595279">
    <property type="component" value="Unassembled WGS sequence"/>
</dbReference>